<organism evidence="4 5">
    <name type="scientific">Williamwhitmania taraxaci</name>
    <dbReference type="NCBI Taxonomy" id="1640674"/>
    <lineage>
        <taxon>Bacteria</taxon>
        <taxon>Pseudomonadati</taxon>
        <taxon>Bacteroidota</taxon>
        <taxon>Bacteroidia</taxon>
        <taxon>Bacteroidales</taxon>
        <taxon>Williamwhitmaniaceae</taxon>
        <taxon>Williamwhitmania</taxon>
    </lineage>
</organism>
<keyword evidence="1" id="KW-0812">Transmembrane</keyword>
<proteinExistence type="inferred from homology"/>
<protein>
    <submittedName>
        <fullName evidence="4">Outer membrane receptor proteins, mostly Fe transport</fullName>
    </submittedName>
</protein>
<dbReference type="EMBL" id="FMYP01000040">
    <property type="protein sequence ID" value="SDC61967.1"/>
    <property type="molecule type" value="Genomic_DNA"/>
</dbReference>
<dbReference type="InterPro" id="IPR012910">
    <property type="entry name" value="Plug_dom"/>
</dbReference>
<keyword evidence="2" id="KW-0732">Signal</keyword>
<feature type="signal peptide" evidence="2">
    <location>
        <begin position="1"/>
        <end position="16"/>
    </location>
</feature>
<dbReference type="Gene3D" id="2.170.130.10">
    <property type="entry name" value="TonB-dependent receptor, plug domain"/>
    <property type="match status" value="1"/>
</dbReference>
<dbReference type="PROSITE" id="PS52016">
    <property type="entry name" value="TONB_DEPENDENT_REC_3"/>
    <property type="match status" value="1"/>
</dbReference>
<dbReference type="InterPro" id="IPR037066">
    <property type="entry name" value="Plug_dom_sf"/>
</dbReference>
<dbReference type="SUPFAM" id="SSF56935">
    <property type="entry name" value="Porins"/>
    <property type="match status" value="1"/>
</dbReference>
<reference evidence="4 5" key="1">
    <citation type="submission" date="2016-09" db="EMBL/GenBank/DDBJ databases">
        <authorList>
            <person name="Capua I."/>
            <person name="De Benedictis P."/>
            <person name="Joannis T."/>
            <person name="Lombin L.H."/>
            <person name="Cattoli G."/>
        </authorList>
    </citation>
    <scope>NUCLEOTIDE SEQUENCE [LARGE SCALE GENOMIC DNA]</scope>
    <source>
        <strain evidence="4 5">A7P-90m</strain>
    </source>
</reference>
<dbReference type="InterPro" id="IPR039426">
    <property type="entry name" value="TonB-dep_rcpt-like"/>
</dbReference>
<dbReference type="Pfam" id="PF13715">
    <property type="entry name" value="CarbopepD_reg_2"/>
    <property type="match status" value="1"/>
</dbReference>
<evidence type="ECO:0000259" key="3">
    <source>
        <dbReference type="Pfam" id="PF07715"/>
    </source>
</evidence>
<evidence type="ECO:0000256" key="1">
    <source>
        <dbReference type="PROSITE-ProRule" id="PRU01360"/>
    </source>
</evidence>
<dbReference type="Gene3D" id="2.60.40.1120">
    <property type="entry name" value="Carboxypeptidase-like, regulatory domain"/>
    <property type="match status" value="1"/>
</dbReference>
<dbReference type="Proteomes" id="UP000199452">
    <property type="component" value="Unassembled WGS sequence"/>
</dbReference>
<evidence type="ECO:0000313" key="4">
    <source>
        <dbReference type="EMBL" id="SDC61967.1"/>
    </source>
</evidence>
<keyword evidence="1" id="KW-0813">Transport</keyword>
<comment type="similarity">
    <text evidence="1">Belongs to the TonB-dependent receptor family.</text>
</comment>
<gene>
    <name evidence="4" type="ORF">SAMN05216323_10409</name>
</gene>
<dbReference type="GO" id="GO:0009279">
    <property type="term" value="C:cell outer membrane"/>
    <property type="evidence" value="ECO:0007669"/>
    <property type="project" value="UniProtKB-SubCell"/>
</dbReference>
<keyword evidence="4" id="KW-0675">Receptor</keyword>
<keyword evidence="1" id="KW-1134">Transmembrane beta strand</keyword>
<evidence type="ECO:0000313" key="5">
    <source>
        <dbReference type="Proteomes" id="UP000199452"/>
    </source>
</evidence>
<feature type="domain" description="TonB-dependent receptor plug" evidence="3">
    <location>
        <begin position="141"/>
        <end position="217"/>
    </location>
</feature>
<dbReference type="RefSeq" id="WP_092438936.1">
    <property type="nucleotide sequence ID" value="NZ_FMYP01000040.1"/>
</dbReference>
<accession>A0A1G6N3G8</accession>
<dbReference type="OrthoDB" id="1108759at2"/>
<name>A0A1G6N3G8_9BACT</name>
<keyword evidence="1" id="KW-0998">Cell outer membrane</keyword>
<sequence>MKFVSIAIILTLSAVAQVFGQNYVEIRGTVTDTLGRPIPYASVSIEGSSQGSSANGEGSFMLRVPLNKEVVLVVQSLGYERVLIKGIYSESGSNRLKVSLTAQSTKLGEVSIYGQEKRAGNAEMLNPKTVELIPSAGGGFESMLKSIPGVVSNNELSSQYSVRGGSFDENLVYINEVEVYRPFLMRSGQQEGLSAINPDMVASVEFSTGGFDADMGDKMSSALSIRYRKPTEFRSVTSISLLGGTASLEGALAKGRLTYIAGYRYKTSKYLLGSLDTKGEYSPSFSDFQTYLNWDVTSKTSLSVLGCYASNRYEFLPENRETSFGLLNNPLGFKVYYEGQESNTYQNSLTAATITIRPNANLVLKTIGSSYLTNEREAYDILGEYWINELDNSIGSDTYSDSTVNVGVGAFLNHARNSLDAYVFSLEQKGTLALGAGTTQWGIRAQRERVFDNVKEWQMIDSSGYSLPYTGDNLELNSFSRAKNRFDSNRYSGYLLQKYRYRSDVGEFGFTAGVRATYSELNGELNISPRFSIAYSPFEGSPFSMHFSGGVYYQPPFVKELKDASGQMNYDLKSQKSIHWVVGSRYDFTAYDKPFRFTSELYYKQLSSIVPYKMDNIKITYAGLNLASGYTYGIDLKINGELLPGAESWLSLSLLKSEENTADDSYINAEGKTQSIGAYPRPTDQRINLSMFFQDYLANNPTNRVHLTLYYGSGLPFFSDEKDRYDNYFRMPAYRRVDIGFTKVFIDRPSRELTKGAMGYVKSLMVTAEVFNLLDINNTVSYLWVKTVGNQDGLPNMLAIPNYLTSRRFNLRLIAKF</sequence>
<keyword evidence="1" id="KW-0472">Membrane</keyword>
<evidence type="ECO:0000256" key="2">
    <source>
        <dbReference type="SAM" id="SignalP"/>
    </source>
</evidence>
<dbReference type="Pfam" id="PF07715">
    <property type="entry name" value="Plug"/>
    <property type="match status" value="1"/>
</dbReference>
<keyword evidence="5" id="KW-1185">Reference proteome</keyword>
<feature type="chain" id="PRO_5011557147" evidence="2">
    <location>
        <begin position="17"/>
        <end position="817"/>
    </location>
</feature>
<dbReference type="InterPro" id="IPR008969">
    <property type="entry name" value="CarboxyPept-like_regulatory"/>
</dbReference>
<comment type="subcellular location">
    <subcellularLocation>
        <location evidence="1">Cell outer membrane</location>
        <topology evidence="1">Multi-pass membrane protein</topology>
    </subcellularLocation>
</comment>
<dbReference type="AlphaFoldDB" id="A0A1G6N3G8"/>
<dbReference type="STRING" id="1640674.SAMN05216323_10409"/>
<dbReference type="SUPFAM" id="SSF49464">
    <property type="entry name" value="Carboxypeptidase regulatory domain-like"/>
    <property type="match status" value="1"/>
</dbReference>